<dbReference type="InterPro" id="IPR000504">
    <property type="entry name" value="RRM_dom"/>
</dbReference>
<gene>
    <name evidence="4" type="ORF">BJ554DRAFT_3002</name>
</gene>
<sequence>MTDDFDVEALLEAPYKPKHEGDRILSPLKGAGVAAPFAAARNGELARDHSYDQPPNERPQDDPVPEEREAGATFAHTSAFSHDVVLSVSATRWKIGTVADMSARAARVHHGPLAAAVDTTAEIITAAPGRPTGRVDITTEGTTMAAASTGTILLIHTTGATGAEVPHEGGTGEAGHRPNTATGTLMSSMIVGEGWSRGLCSRNAESVPYTVHWCSVRPPPPRSPSPNVDEEERDKRTVFVMQIAARCRTRELAEFFMEAGKVRDARIIADRNSRRSKG</sequence>
<keyword evidence="1" id="KW-0694">RNA-binding</keyword>
<dbReference type="EMBL" id="JAEFCI010001458">
    <property type="protein sequence ID" value="KAG5462891.1"/>
    <property type="molecule type" value="Genomic_DNA"/>
</dbReference>
<name>A0A8H8DLL9_9FUNG</name>
<dbReference type="InterPro" id="IPR012677">
    <property type="entry name" value="Nucleotide-bd_a/b_plait_sf"/>
</dbReference>
<dbReference type="AlphaFoldDB" id="A0A8H8DLL9"/>
<keyword evidence="5" id="KW-1185">Reference proteome</keyword>
<dbReference type="GO" id="GO:0003723">
    <property type="term" value="F:RNA binding"/>
    <property type="evidence" value="ECO:0007669"/>
    <property type="project" value="UniProtKB-UniRule"/>
</dbReference>
<dbReference type="PANTHER" id="PTHR48036">
    <property type="entry name" value="SPLICING FACTOR (PAD-1), PUTATIVE (AFU_ORTHOLOGUE AFUA_1G15810)-RELATED"/>
    <property type="match status" value="1"/>
</dbReference>
<dbReference type="GO" id="GO:0005634">
    <property type="term" value="C:nucleus"/>
    <property type="evidence" value="ECO:0007669"/>
    <property type="project" value="InterPro"/>
</dbReference>
<protein>
    <recommendedName>
        <fullName evidence="3">RRM domain-containing protein</fullName>
    </recommendedName>
</protein>
<feature type="domain" description="RRM" evidence="3">
    <location>
        <begin position="236"/>
        <end position="278"/>
    </location>
</feature>
<evidence type="ECO:0000259" key="3">
    <source>
        <dbReference type="PROSITE" id="PS50102"/>
    </source>
</evidence>
<evidence type="ECO:0000313" key="4">
    <source>
        <dbReference type="EMBL" id="KAG5462891.1"/>
    </source>
</evidence>
<evidence type="ECO:0000256" key="2">
    <source>
        <dbReference type="SAM" id="MobiDB-lite"/>
    </source>
</evidence>
<dbReference type="InterPro" id="IPR035979">
    <property type="entry name" value="RBD_domain_sf"/>
</dbReference>
<dbReference type="OrthoDB" id="5411533at2759"/>
<dbReference type="PROSITE" id="PS50102">
    <property type="entry name" value="RRM"/>
    <property type="match status" value="1"/>
</dbReference>
<proteinExistence type="predicted"/>
<dbReference type="InterPro" id="IPR006509">
    <property type="entry name" value="RBM39_SF"/>
</dbReference>
<dbReference type="SUPFAM" id="SSF54928">
    <property type="entry name" value="RNA-binding domain, RBD"/>
    <property type="match status" value="1"/>
</dbReference>
<dbReference type="Proteomes" id="UP000673691">
    <property type="component" value="Unassembled WGS sequence"/>
</dbReference>
<feature type="region of interest" description="Disordered" evidence="2">
    <location>
        <begin position="42"/>
        <end position="66"/>
    </location>
</feature>
<evidence type="ECO:0000313" key="5">
    <source>
        <dbReference type="Proteomes" id="UP000673691"/>
    </source>
</evidence>
<dbReference type="GO" id="GO:0006397">
    <property type="term" value="P:mRNA processing"/>
    <property type="evidence" value="ECO:0007669"/>
    <property type="project" value="InterPro"/>
</dbReference>
<reference evidence="4 5" key="1">
    <citation type="journal article" name="Sci. Rep.">
        <title>Genome-scale phylogenetic analyses confirm Olpidium as the closest living zoosporic fungus to the non-flagellated, terrestrial fungi.</title>
        <authorList>
            <person name="Chang Y."/>
            <person name="Rochon D."/>
            <person name="Sekimoto S."/>
            <person name="Wang Y."/>
            <person name="Chovatia M."/>
            <person name="Sandor L."/>
            <person name="Salamov A."/>
            <person name="Grigoriev I.V."/>
            <person name="Stajich J.E."/>
            <person name="Spatafora J.W."/>
        </authorList>
    </citation>
    <scope>NUCLEOTIDE SEQUENCE [LARGE SCALE GENOMIC DNA]</scope>
    <source>
        <strain evidence="4">S191</strain>
    </source>
</reference>
<dbReference type="Gene3D" id="3.30.70.330">
    <property type="match status" value="1"/>
</dbReference>
<comment type="caution">
    <text evidence="4">The sequence shown here is derived from an EMBL/GenBank/DDBJ whole genome shotgun (WGS) entry which is preliminary data.</text>
</comment>
<organism evidence="4 5">
    <name type="scientific">Olpidium bornovanus</name>
    <dbReference type="NCBI Taxonomy" id="278681"/>
    <lineage>
        <taxon>Eukaryota</taxon>
        <taxon>Fungi</taxon>
        <taxon>Fungi incertae sedis</taxon>
        <taxon>Olpidiomycota</taxon>
        <taxon>Olpidiomycotina</taxon>
        <taxon>Olpidiomycetes</taxon>
        <taxon>Olpidiales</taxon>
        <taxon>Olpidiaceae</taxon>
        <taxon>Olpidium</taxon>
    </lineage>
</organism>
<evidence type="ECO:0000256" key="1">
    <source>
        <dbReference type="PROSITE-ProRule" id="PRU00176"/>
    </source>
</evidence>
<accession>A0A8H8DLL9</accession>